<accession>A0A453GIY0</accession>
<reference evidence="7" key="5">
    <citation type="journal article" date="2021" name="G3 (Bethesda)">
        <title>Aegilops tauschii genome assembly Aet v5.0 features greater sequence contiguity and improved annotation.</title>
        <authorList>
            <person name="Wang L."/>
            <person name="Zhu T."/>
            <person name="Rodriguez J.C."/>
            <person name="Deal K.R."/>
            <person name="Dubcovsky J."/>
            <person name="McGuire P.E."/>
            <person name="Lux T."/>
            <person name="Spannagl M."/>
            <person name="Mayer K.F.X."/>
            <person name="Baldrich P."/>
            <person name="Meyers B.C."/>
            <person name="Huo N."/>
            <person name="Gu Y.Q."/>
            <person name="Zhou H."/>
            <person name="Devos K.M."/>
            <person name="Bennetzen J.L."/>
            <person name="Unver T."/>
            <person name="Budak H."/>
            <person name="Gulick P.J."/>
            <person name="Galiba G."/>
            <person name="Kalapos B."/>
            <person name="Nelson D.R."/>
            <person name="Li P."/>
            <person name="You F.M."/>
            <person name="Luo M.C."/>
            <person name="Dvorak J."/>
        </authorList>
    </citation>
    <scope>NUCLEOTIDE SEQUENCE [LARGE SCALE GENOMIC DNA]</scope>
    <source>
        <strain evidence="7">cv. AL8/78</strain>
    </source>
</reference>
<feature type="domain" description="Isopenicillin N synthase-like Fe(2+) 2OG dioxygenase" evidence="6">
    <location>
        <begin position="79"/>
        <end position="123"/>
    </location>
</feature>
<feature type="signal peptide" evidence="5">
    <location>
        <begin position="1"/>
        <end position="20"/>
    </location>
</feature>
<feature type="chain" id="PRO_5019467948" description="Isopenicillin N synthase-like Fe(2+) 2OG dioxygenase domain-containing protein" evidence="5">
    <location>
        <begin position="21"/>
        <end position="124"/>
    </location>
</feature>
<reference evidence="7" key="4">
    <citation type="submission" date="2019-03" db="UniProtKB">
        <authorList>
            <consortium name="EnsemblPlants"/>
        </authorList>
    </citation>
    <scope>IDENTIFICATION</scope>
</reference>
<name>A0A453GIY0_AEGTS</name>
<keyword evidence="8" id="KW-1185">Reference proteome</keyword>
<dbReference type="Gene3D" id="2.60.120.330">
    <property type="entry name" value="B-lactam Antibiotic, Isopenicillin N Synthase, Chain"/>
    <property type="match status" value="1"/>
</dbReference>
<evidence type="ECO:0000256" key="3">
    <source>
        <dbReference type="ARBA" id="ARBA00023002"/>
    </source>
</evidence>
<evidence type="ECO:0000313" key="8">
    <source>
        <dbReference type="Proteomes" id="UP000015105"/>
    </source>
</evidence>
<keyword evidence="5" id="KW-0732">Signal</keyword>
<dbReference type="SUPFAM" id="SSF51197">
    <property type="entry name" value="Clavaminate synthase-like"/>
    <property type="match status" value="1"/>
</dbReference>
<reference evidence="7" key="3">
    <citation type="journal article" date="2017" name="Nature">
        <title>Genome sequence of the progenitor of the wheat D genome Aegilops tauschii.</title>
        <authorList>
            <person name="Luo M.C."/>
            <person name="Gu Y.Q."/>
            <person name="Puiu D."/>
            <person name="Wang H."/>
            <person name="Twardziok S.O."/>
            <person name="Deal K.R."/>
            <person name="Huo N."/>
            <person name="Zhu T."/>
            <person name="Wang L."/>
            <person name="Wang Y."/>
            <person name="McGuire P.E."/>
            <person name="Liu S."/>
            <person name="Long H."/>
            <person name="Ramasamy R.K."/>
            <person name="Rodriguez J.C."/>
            <person name="Van S.L."/>
            <person name="Yuan L."/>
            <person name="Wang Z."/>
            <person name="Xia Z."/>
            <person name="Xiao L."/>
            <person name="Anderson O.D."/>
            <person name="Ouyang S."/>
            <person name="Liang Y."/>
            <person name="Zimin A.V."/>
            <person name="Pertea G."/>
            <person name="Qi P."/>
            <person name="Bennetzen J.L."/>
            <person name="Dai X."/>
            <person name="Dawson M.W."/>
            <person name="Muller H.G."/>
            <person name="Kugler K."/>
            <person name="Rivarola-Duarte L."/>
            <person name="Spannagl M."/>
            <person name="Mayer K.F.X."/>
            <person name="Lu F.H."/>
            <person name="Bevan M.W."/>
            <person name="Leroy P."/>
            <person name="Li P."/>
            <person name="You F.M."/>
            <person name="Sun Q."/>
            <person name="Liu Z."/>
            <person name="Lyons E."/>
            <person name="Wicker T."/>
            <person name="Salzberg S.L."/>
            <person name="Devos K.M."/>
            <person name="Dvorak J."/>
        </authorList>
    </citation>
    <scope>NUCLEOTIDE SEQUENCE [LARGE SCALE GENOMIC DNA]</scope>
    <source>
        <strain evidence="7">cv. AL8/78</strain>
    </source>
</reference>
<evidence type="ECO:0000313" key="7">
    <source>
        <dbReference type="EnsemblPlants" id="AET3Gv21036100.5"/>
    </source>
</evidence>
<keyword evidence="2" id="KW-0479">Metal-binding</keyword>
<keyword evidence="3" id="KW-0560">Oxidoreductase</keyword>
<dbReference type="Gramene" id="AET3Gv21036100.5">
    <property type="protein sequence ID" value="AET3Gv21036100.5"/>
    <property type="gene ID" value="AET3Gv21036100"/>
</dbReference>
<dbReference type="InterPro" id="IPR027443">
    <property type="entry name" value="IPNS-like_sf"/>
</dbReference>
<keyword evidence="4" id="KW-0408">Iron</keyword>
<reference evidence="8" key="2">
    <citation type="journal article" date="2017" name="Nat. Plants">
        <title>The Aegilops tauschii genome reveals multiple impacts of transposons.</title>
        <authorList>
            <person name="Zhao G."/>
            <person name="Zou C."/>
            <person name="Li K."/>
            <person name="Wang K."/>
            <person name="Li T."/>
            <person name="Gao L."/>
            <person name="Zhang X."/>
            <person name="Wang H."/>
            <person name="Yang Z."/>
            <person name="Liu X."/>
            <person name="Jiang W."/>
            <person name="Mao L."/>
            <person name="Kong X."/>
            <person name="Jiao Y."/>
            <person name="Jia J."/>
        </authorList>
    </citation>
    <scope>NUCLEOTIDE SEQUENCE [LARGE SCALE GENOMIC DNA]</scope>
    <source>
        <strain evidence="8">cv. AL8/78</strain>
    </source>
</reference>
<organism evidence="7 8">
    <name type="scientific">Aegilops tauschii subsp. strangulata</name>
    <name type="common">Goatgrass</name>
    <dbReference type="NCBI Taxonomy" id="200361"/>
    <lineage>
        <taxon>Eukaryota</taxon>
        <taxon>Viridiplantae</taxon>
        <taxon>Streptophyta</taxon>
        <taxon>Embryophyta</taxon>
        <taxon>Tracheophyta</taxon>
        <taxon>Spermatophyta</taxon>
        <taxon>Magnoliopsida</taxon>
        <taxon>Liliopsida</taxon>
        <taxon>Poales</taxon>
        <taxon>Poaceae</taxon>
        <taxon>BOP clade</taxon>
        <taxon>Pooideae</taxon>
        <taxon>Triticodae</taxon>
        <taxon>Triticeae</taxon>
        <taxon>Triticinae</taxon>
        <taxon>Aegilops</taxon>
    </lineage>
</organism>
<evidence type="ECO:0000256" key="4">
    <source>
        <dbReference type="ARBA" id="ARBA00023004"/>
    </source>
</evidence>
<dbReference type="PANTHER" id="PTHR10209">
    <property type="entry name" value="OXIDOREDUCTASE, 2OG-FE II OXYGENASE FAMILY PROTEIN"/>
    <property type="match status" value="1"/>
</dbReference>
<evidence type="ECO:0000256" key="1">
    <source>
        <dbReference type="ARBA" id="ARBA00008056"/>
    </source>
</evidence>
<dbReference type="Pfam" id="PF03171">
    <property type="entry name" value="2OG-FeII_Oxy"/>
    <property type="match status" value="1"/>
</dbReference>
<protein>
    <recommendedName>
        <fullName evidence="6">Isopenicillin N synthase-like Fe(2+) 2OG dioxygenase domain-containing protein</fullName>
    </recommendedName>
</protein>
<comment type="similarity">
    <text evidence="1">Belongs to the iron/ascorbate-dependent oxidoreductase family.</text>
</comment>
<sequence>MKLLFIGLFFVNFHEWLLKSSVPKKRKEKLGANMLICSDTMFEYAKQVMNLGNTLFELLSEALGLDPSYLTDIDCNQGQILLCHYFPPCPQPELAIGTSRHSDSTFMTILLQDEIGGLQILHED</sequence>
<dbReference type="InterPro" id="IPR044861">
    <property type="entry name" value="IPNS-like_FE2OG_OXY"/>
</dbReference>
<evidence type="ECO:0000256" key="2">
    <source>
        <dbReference type="ARBA" id="ARBA00022723"/>
    </source>
</evidence>
<reference evidence="8" key="1">
    <citation type="journal article" date="2014" name="Science">
        <title>Ancient hybridizations among the ancestral genomes of bread wheat.</title>
        <authorList>
            <consortium name="International Wheat Genome Sequencing Consortium,"/>
            <person name="Marcussen T."/>
            <person name="Sandve S.R."/>
            <person name="Heier L."/>
            <person name="Spannagl M."/>
            <person name="Pfeifer M."/>
            <person name="Jakobsen K.S."/>
            <person name="Wulff B.B."/>
            <person name="Steuernagel B."/>
            <person name="Mayer K.F."/>
            <person name="Olsen O.A."/>
        </authorList>
    </citation>
    <scope>NUCLEOTIDE SEQUENCE [LARGE SCALE GENOMIC DNA]</scope>
    <source>
        <strain evidence="8">cv. AL8/78</strain>
    </source>
</reference>
<dbReference type="EnsemblPlants" id="AET3Gv21036100.5">
    <property type="protein sequence ID" value="AET3Gv21036100.5"/>
    <property type="gene ID" value="AET3Gv21036100"/>
</dbReference>
<dbReference type="Proteomes" id="UP000015105">
    <property type="component" value="Chromosome 3D"/>
</dbReference>
<proteinExistence type="inferred from homology"/>
<evidence type="ECO:0000259" key="6">
    <source>
        <dbReference type="Pfam" id="PF03171"/>
    </source>
</evidence>
<dbReference type="GO" id="GO:0016491">
    <property type="term" value="F:oxidoreductase activity"/>
    <property type="evidence" value="ECO:0007669"/>
    <property type="project" value="UniProtKB-KW"/>
</dbReference>
<dbReference type="PANTHER" id="PTHR10209:SF428">
    <property type="entry name" value="OS04G0182200 PROTEIN"/>
    <property type="match status" value="1"/>
</dbReference>
<dbReference type="AlphaFoldDB" id="A0A453GIY0"/>
<dbReference type="GO" id="GO:0046872">
    <property type="term" value="F:metal ion binding"/>
    <property type="evidence" value="ECO:0007669"/>
    <property type="project" value="UniProtKB-KW"/>
</dbReference>
<evidence type="ECO:0000256" key="5">
    <source>
        <dbReference type="SAM" id="SignalP"/>
    </source>
</evidence>